<keyword evidence="6" id="KW-0411">Iron-sulfur</keyword>
<dbReference type="InterPro" id="IPR058240">
    <property type="entry name" value="rSAM_sf"/>
</dbReference>
<dbReference type="AlphaFoldDB" id="A0A2H0W860"/>
<evidence type="ECO:0000256" key="6">
    <source>
        <dbReference type="ARBA" id="ARBA00023014"/>
    </source>
</evidence>
<evidence type="ECO:0000256" key="5">
    <source>
        <dbReference type="ARBA" id="ARBA00023004"/>
    </source>
</evidence>
<dbReference type="InterPro" id="IPR013785">
    <property type="entry name" value="Aldolase_TIM"/>
</dbReference>
<sequence length="287" mass="33043">MIQYDQFPRAIEIQTNSYCNSGCTICPYREVSGSLPSGVMSQSLFESIINQIHAHPETKIVPYFNNEPFLDRTIVKRLKLINNICPNNEIEISTNGQCLTKKIQNQLQGVNIHDLRVSIFGFRPITHKQVMPGLDWPVVKNNLDCLVKDKKLRANIDHLSIIMVAYPGLSEEDIGLAKKYCKDNFVSFKLWGFFDRGGNVKEYSNKFSKTEVVGCYQDRPLMRLHVLFDGRVVLCCMDWKQHFVMGDLNVQTIQEVWDSAQYQDIRKKIYSPNEEAPKLCQKCILAK</sequence>
<dbReference type="PANTHER" id="PTHR43787">
    <property type="entry name" value="FEMO COFACTOR BIOSYNTHESIS PROTEIN NIFB-RELATED"/>
    <property type="match status" value="1"/>
</dbReference>
<dbReference type="Gene3D" id="3.20.20.70">
    <property type="entry name" value="Aldolase class I"/>
    <property type="match status" value="1"/>
</dbReference>
<keyword evidence="5" id="KW-0408">Iron</keyword>
<dbReference type="CDD" id="cd21109">
    <property type="entry name" value="SPASM"/>
    <property type="match status" value="1"/>
</dbReference>
<dbReference type="InterPro" id="IPR023885">
    <property type="entry name" value="4Fe4S-binding_SPASM_dom"/>
</dbReference>
<dbReference type="SUPFAM" id="SSF102114">
    <property type="entry name" value="Radical SAM enzymes"/>
    <property type="match status" value="1"/>
</dbReference>
<reference evidence="10" key="1">
    <citation type="submission" date="2017-09" db="EMBL/GenBank/DDBJ databases">
        <title>Depth-based differentiation of microbial function through sediment-hosted aquifers and enrichment of novel symbionts in the deep terrestrial subsurface.</title>
        <authorList>
            <person name="Probst A.J."/>
            <person name="Ladd B."/>
            <person name="Jarett J.K."/>
            <person name="Geller-Mcgrath D.E."/>
            <person name="Sieber C.M.K."/>
            <person name="Emerson J.B."/>
            <person name="Anantharaman K."/>
            <person name="Thomas B.C."/>
            <person name="Malmstrom R."/>
            <person name="Stieglmeier M."/>
            <person name="Klingl A."/>
            <person name="Woyke T."/>
            <person name="Ryan C.M."/>
            <person name="Banfield J.F."/>
        </authorList>
    </citation>
    <scope>NUCLEOTIDE SEQUENCE [LARGE SCALE GENOMIC DNA]</scope>
</reference>
<dbReference type="SFLD" id="SFLDS00029">
    <property type="entry name" value="Radical_SAM"/>
    <property type="match status" value="1"/>
</dbReference>
<evidence type="ECO:0000256" key="2">
    <source>
        <dbReference type="ARBA" id="ARBA00022485"/>
    </source>
</evidence>
<dbReference type="Proteomes" id="UP000231382">
    <property type="component" value="Unassembled WGS sequence"/>
</dbReference>
<keyword evidence="3" id="KW-0949">S-adenosyl-L-methionine</keyword>
<dbReference type="GO" id="GO:0051539">
    <property type="term" value="F:4 iron, 4 sulfur cluster binding"/>
    <property type="evidence" value="ECO:0007669"/>
    <property type="project" value="UniProtKB-KW"/>
</dbReference>
<dbReference type="EMBL" id="PEZW01000020">
    <property type="protein sequence ID" value="PIS07518.1"/>
    <property type="molecule type" value="Genomic_DNA"/>
</dbReference>
<name>A0A2H0W860_9BACT</name>
<evidence type="ECO:0000256" key="1">
    <source>
        <dbReference type="ARBA" id="ARBA00001966"/>
    </source>
</evidence>
<proteinExistence type="predicted"/>
<comment type="cofactor">
    <cofactor evidence="1">
        <name>[4Fe-4S] cluster</name>
        <dbReference type="ChEBI" id="CHEBI:49883"/>
    </cofactor>
</comment>
<evidence type="ECO:0000313" key="10">
    <source>
        <dbReference type="Proteomes" id="UP000231382"/>
    </source>
</evidence>
<evidence type="ECO:0000256" key="4">
    <source>
        <dbReference type="ARBA" id="ARBA00022723"/>
    </source>
</evidence>
<keyword evidence="2" id="KW-0004">4Fe-4S</keyword>
<comment type="caution">
    <text evidence="9">The sequence shown here is derived from an EMBL/GenBank/DDBJ whole genome shotgun (WGS) entry which is preliminary data.</text>
</comment>
<evidence type="ECO:0000256" key="3">
    <source>
        <dbReference type="ARBA" id="ARBA00022691"/>
    </source>
</evidence>
<protein>
    <recommendedName>
        <fullName evidence="11">4Fe4S-binding SPASM domain-containing protein</fullName>
    </recommendedName>
</protein>
<evidence type="ECO:0000259" key="8">
    <source>
        <dbReference type="Pfam" id="PF13186"/>
    </source>
</evidence>
<accession>A0A2H0W860</accession>
<dbReference type="PANTHER" id="PTHR43787:SF10">
    <property type="entry name" value="COFACTOR MODIFYING PROTEIN"/>
    <property type="match status" value="1"/>
</dbReference>
<dbReference type="GO" id="GO:0046872">
    <property type="term" value="F:metal ion binding"/>
    <property type="evidence" value="ECO:0007669"/>
    <property type="project" value="UniProtKB-KW"/>
</dbReference>
<evidence type="ECO:0000259" key="7">
    <source>
        <dbReference type="Pfam" id="PF04055"/>
    </source>
</evidence>
<dbReference type="InterPro" id="IPR007197">
    <property type="entry name" value="rSAM"/>
</dbReference>
<dbReference type="GO" id="GO:0003824">
    <property type="term" value="F:catalytic activity"/>
    <property type="evidence" value="ECO:0007669"/>
    <property type="project" value="InterPro"/>
</dbReference>
<feature type="domain" description="4Fe4S-binding SPASM" evidence="8">
    <location>
        <begin position="219"/>
        <end position="283"/>
    </location>
</feature>
<organism evidence="9 10">
    <name type="scientific">Candidatus Berkelbacteria bacterium CG10_big_fil_rev_8_21_14_0_10_43_13</name>
    <dbReference type="NCBI Taxonomy" id="1974514"/>
    <lineage>
        <taxon>Bacteria</taxon>
        <taxon>Candidatus Berkelbacteria</taxon>
    </lineage>
</organism>
<dbReference type="Pfam" id="PF04055">
    <property type="entry name" value="Radical_SAM"/>
    <property type="match status" value="1"/>
</dbReference>
<evidence type="ECO:0000313" key="9">
    <source>
        <dbReference type="EMBL" id="PIS07518.1"/>
    </source>
</evidence>
<gene>
    <name evidence="9" type="ORF">COT78_03215</name>
</gene>
<evidence type="ECO:0008006" key="11">
    <source>
        <dbReference type="Google" id="ProtNLM"/>
    </source>
</evidence>
<keyword evidence="4" id="KW-0479">Metal-binding</keyword>
<dbReference type="Pfam" id="PF13186">
    <property type="entry name" value="SPASM"/>
    <property type="match status" value="1"/>
</dbReference>
<feature type="domain" description="Radical SAM core" evidence="7">
    <location>
        <begin position="17"/>
        <end position="174"/>
    </location>
</feature>